<evidence type="ECO:0000256" key="6">
    <source>
        <dbReference type="PIRSR" id="PIRSR000390-1"/>
    </source>
</evidence>
<dbReference type="GO" id="GO:0000271">
    <property type="term" value="P:polysaccharide biosynthetic process"/>
    <property type="evidence" value="ECO:0007669"/>
    <property type="project" value="TreeGrafter"/>
</dbReference>
<evidence type="ECO:0000256" key="5">
    <source>
        <dbReference type="ARBA" id="ARBA00038398"/>
    </source>
</evidence>
<dbReference type="InterPro" id="IPR015421">
    <property type="entry name" value="PyrdxlP-dep_Trfase_major"/>
</dbReference>
<comment type="caution">
    <text evidence="8">The sequence shown here is derived from an EMBL/GenBank/DDBJ whole genome shotgun (WGS) entry which is preliminary data.</text>
</comment>
<dbReference type="PIRSF" id="PIRSF000390">
    <property type="entry name" value="PLP_StrS"/>
    <property type="match status" value="1"/>
</dbReference>
<dbReference type="GO" id="GO:0008483">
    <property type="term" value="F:transaminase activity"/>
    <property type="evidence" value="ECO:0007669"/>
    <property type="project" value="UniProtKB-KW"/>
</dbReference>
<dbReference type="Gene3D" id="3.90.1150.10">
    <property type="entry name" value="Aspartate Aminotransferase, domain 1"/>
    <property type="match status" value="1"/>
</dbReference>
<dbReference type="InterPro" id="IPR015424">
    <property type="entry name" value="PyrdxlP-dep_Trfase"/>
</dbReference>
<dbReference type="Gene3D" id="3.40.640.10">
    <property type="entry name" value="Type I PLP-dependent aspartate aminotransferase-like (Major domain)"/>
    <property type="match status" value="1"/>
</dbReference>
<dbReference type="OrthoDB" id="5342089at2"/>
<dbReference type="Proteomes" id="UP000265325">
    <property type="component" value="Unassembled WGS sequence"/>
</dbReference>
<gene>
    <name evidence="8" type="ORF">VO63_11795</name>
</gene>
<evidence type="ECO:0000256" key="2">
    <source>
        <dbReference type="ARBA" id="ARBA00022576"/>
    </source>
</evidence>
<dbReference type="EMBL" id="LAQS01000015">
    <property type="protein sequence ID" value="KKZ73653.1"/>
    <property type="molecule type" value="Genomic_DNA"/>
</dbReference>
<feature type="modified residue" description="N6-(pyridoxal phosphate)lysine" evidence="7">
    <location>
        <position position="176"/>
    </location>
</feature>
<comment type="similarity">
    <text evidence="5">Belongs to the DegT/DnrJ/EryC1 family. L-glutamine:2-deoxy-scyllo-inosose/scyllo-inosose aminotransferase subfamily.</text>
</comment>
<dbReference type="AlphaFoldDB" id="A0A2P2GQ80"/>
<evidence type="ECO:0000256" key="3">
    <source>
        <dbReference type="ARBA" id="ARBA00022679"/>
    </source>
</evidence>
<dbReference type="SUPFAM" id="SSF53383">
    <property type="entry name" value="PLP-dependent transferases"/>
    <property type="match status" value="1"/>
</dbReference>
<proteinExistence type="inferred from homology"/>
<comment type="cofactor">
    <cofactor evidence="1">
        <name>pyridoxal 5'-phosphate</name>
        <dbReference type="ChEBI" id="CHEBI:597326"/>
    </cofactor>
</comment>
<feature type="active site" description="Proton acceptor" evidence="6">
    <location>
        <position position="176"/>
    </location>
</feature>
<dbReference type="PANTHER" id="PTHR30244:SF34">
    <property type="entry name" value="DTDP-4-AMINO-4,6-DIDEOXYGALACTOSE TRANSAMINASE"/>
    <property type="match status" value="1"/>
</dbReference>
<keyword evidence="4 7" id="KW-0663">Pyridoxal phosphate</keyword>
<keyword evidence="2 8" id="KW-0032">Aminotransferase</keyword>
<keyword evidence="9" id="KW-1185">Reference proteome</keyword>
<evidence type="ECO:0000313" key="9">
    <source>
        <dbReference type="Proteomes" id="UP000265325"/>
    </source>
</evidence>
<dbReference type="PANTHER" id="PTHR30244">
    <property type="entry name" value="TRANSAMINASE"/>
    <property type="match status" value="1"/>
</dbReference>
<sequence>MVPWLGEEEARAASDTVRSGWVAQGPKVAEFERAFAERVGARHGVAVSSCTTALHLALVALGLGPGDQVVVPSLSFIATANAVRYVGAEPVFADVDLATGNLTAATVDAVRTPATKAVLLVHQGGVPADVAALRAACEGWGLPLVEDAACAIGSTVDGASVGRGALLAAWSFHPRKLLTTGEGGMVTTDDAEWAARLRRLREHGMNVSAAERHASGKPVLESYLETGFNYRMTDIQAAVGLAQLAKLDALVARRRELAARYTELLADVPGLTPVTDPAHGEGNFQSYWVLLAEEFPVGRDELLAVLAEAGISARRGIMASHLEPAYAGHPAGPLPATERIARDSLILPLFHTLTEEQQDRVVAVLREAAARP</sequence>
<accession>A0A2P2GQ80</accession>
<keyword evidence="3 8" id="KW-0808">Transferase</keyword>
<protein>
    <submittedName>
        <fullName evidence="8">Glutamine--scyllo-inositol aminotransferase</fullName>
    </submittedName>
</protein>
<dbReference type="Pfam" id="PF01041">
    <property type="entry name" value="DegT_DnrJ_EryC1"/>
    <property type="match status" value="1"/>
</dbReference>
<evidence type="ECO:0000313" key="8">
    <source>
        <dbReference type="EMBL" id="KKZ73653.1"/>
    </source>
</evidence>
<dbReference type="GO" id="GO:0030170">
    <property type="term" value="F:pyridoxal phosphate binding"/>
    <property type="evidence" value="ECO:0007669"/>
    <property type="project" value="TreeGrafter"/>
</dbReference>
<name>A0A2P2GQ80_STREW</name>
<dbReference type="InterPro" id="IPR015422">
    <property type="entry name" value="PyrdxlP-dep_Trfase_small"/>
</dbReference>
<evidence type="ECO:0000256" key="4">
    <source>
        <dbReference type="ARBA" id="ARBA00022898"/>
    </source>
</evidence>
<organism evidence="8 9">
    <name type="scientific">Streptomyces showdoensis</name>
    <dbReference type="NCBI Taxonomy" id="68268"/>
    <lineage>
        <taxon>Bacteria</taxon>
        <taxon>Bacillati</taxon>
        <taxon>Actinomycetota</taxon>
        <taxon>Actinomycetes</taxon>
        <taxon>Kitasatosporales</taxon>
        <taxon>Streptomycetaceae</taxon>
        <taxon>Streptomyces</taxon>
    </lineage>
</organism>
<reference evidence="8 9" key="1">
    <citation type="submission" date="2015-05" db="EMBL/GenBank/DDBJ databases">
        <title>Draft Genome assembly of Streptomyces showdoensis.</title>
        <authorList>
            <person name="Thapa K.K."/>
            <person name="Metsa-Ketela M."/>
        </authorList>
    </citation>
    <scope>NUCLEOTIDE SEQUENCE [LARGE SCALE GENOMIC DNA]</scope>
    <source>
        <strain evidence="8 9">ATCC 15227</strain>
    </source>
</reference>
<evidence type="ECO:0000256" key="1">
    <source>
        <dbReference type="ARBA" id="ARBA00001933"/>
    </source>
</evidence>
<dbReference type="CDD" id="cd00616">
    <property type="entry name" value="AHBA_syn"/>
    <property type="match status" value="1"/>
</dbReference>
<evidence type="ECO:0000256" key="7">
    <source>
        <dbReference type="PIRSR" id="PIRSR000390-2"/>
    </source>
</evidence>
<dbReference type="InterPro" id="IPR000653">
    <property type="entry name" value="DegT/StrS_aminotransferase"/>
</dbReference>